<dbReference type="AlphaFoldDB" id="L0DZA0"/>
<dbReference type="InterPro" id="IPR036388">
    <property type="entry name" value="WH-like_DNA-bd_sf"/>
</dbReference>
<dbReference type="Gene3D" id="1.10.10.10">
    <property type="entry name" value="Winged helix-like DNA-binding domain superfamily/Winged helix DNA-binding domain"/>
    <property type="match status" value="1"/>
</dbReference>
<protein>
    <submittedName>
        <fullName evidence="2">Uncharacterized protein</fullName>
    </submittedName>
</protein>
<dbReference type="PATRIC" id="fig|1255043.3.peg.2717"/>
<dbReference type="HOGENOM" id="CLU_1844198_0_0_6"/>
<keyword evidence="1" id="KW-0175">Coiled coil</keyword>
<evidence type="ECO:0000256" key="1">
    <source>
        <dbReference type="SAM" id="Coils"/>
    </source>
</evidence>
<proteinExistence type="predicted"/>
<dbReference type="KEGG" id="tni:TVNIR_2691"/>
<dbReference type="STRING" id="1255043.TVNIR_2691"/>
<dbReference type="eggNOG" id="ENOG50346DM">
    <property type="taxonomic scope" value="Bacteria"/>
</dbReference>
<organism evidence="2 3">
    <name type="scientific">Thioalkalivibrio nitratireducens (strain DSM 14787 / UNIQEM 213 / ALEN2)</name>
    <dbReference type="NCBI Taxonomy" id="1255043"/>
    <lineage>
        <taxon>Bacteria</taxon>
        <taxon>Pseudomonadati</taxon>
        <taxon>Pseudomonadota</taxon>
        <taxon>Gammaproteobacteria</taxon>
        <taxon>Chromatiales</taxon>
        <taxon>Ectothiorhodospiraceae</taxon>
        <taxon>Thioalkalivibrio</taxon>
    </lineage>
</organism>
<feature type="coiled-coil region" evidence="1">
    <location>
        <begin position="16"/>
        <end position="70"/>
    </location>
</feature>
<sequence>MNAETKKISDLTAEELYALAREREQQEAERREASRKKKLEALRKKRKEIVARQRAELAELDREIRDLGGRTPKARAAGGRRSGTAAGGTISQKLCDIVATKPEMMVSEIREQAEAAGIDTKNISQTLAYLKRQGRLASPRRGVYSAP</sequence>
<dbReference type="OrthoDB" id="5796886at2"/>
<dbReference type="RefSeq" id="WP_015259443.1">
    <property type="nucleotide sequence ID" value="NC_019902.2"/>
</dbReference>
<dbReference type="Proteomes" id="UP000010809">
    <property type="component" value="Chromosome"/>
</dbReference>
<evidence type="ECO:0000313" key="3">
    <source>
        <dbReference type="Proteomes" id="UP000010809"/>
    </source>
</evidence>
<reference evidence="2" key="1">
    <citation type="submission" date="2015-12" db="EMBL/GenBank/DDBJ databases">
        <authorList>
            <person name="Tikhonova T.V."/>
            <person name="Pavlov A.R."/>
            <person name="Beletsky A.V."/>
            <person name="Mardanov A.V."/>
            <person name="Sorokin D.Y."/>
            <person name="Ravin N.V."/>
            <person name="Popov V.O."/>
        </authorList>
    </citation>
    <scope>NUCLEOTIDE SEQUENCE</scope>
    <source>
        <strain evidence="2">DSM 14787</strain>
    </source>
</reference>
<accession>L0DZA0</accession>
<evidence type="ECO:0000313" key="2">
    <source>
        <dbReference type="EMBL" id="AGA34332.1"/>
    </source>
</evidence>
<gene>
    <name evidence="2" type="ordered locus">TVNIR_2691</name>
</gene>
<keyword evidence="3" id="KW-1185">Reference proteome</keyword>
<name>L0DZA0_THIND</name>
<dbReference type="EMBL" id="CP003989">
    <property type="protein sequence ID" value="AGA34332.1"/>
    <property type="molecule type" value="Genomic_DNA"/>
</dbReference>